<feature type="region of interest" description="Disordered" evidence="6">
    <location>
        <begin position="1"/>
        <end position="32"/>
    </location>
</feature>
<dbReference type="RefSeq" id="WP_126459794.1">
    <property type="nucleotide sequence ID" value="NZ_AP018721.1"/>
</dbReference>
<evidence type="ECO:0000256" key="5">
    <source>
        <dbReference type="ARBA" id="ARBA00048470"/>
    </source>
</evidence>
<dbReference type="OrthoDB" id="9806536at2"/>
<evidence type="ECO:0000259" key="8">
    <source>
        <dbReference type="Pfam" id="PF22451"/>
    </source>
</evidence>
<comment type="similarity">
    <text evidence="3">Belongs to the Ahb/Nir family.</text>
</comment>
<dbReference type="AlphaFoldDB" id="A0A4R3K0P6"/>
<sequence>MAAEKIPTPTLPINGEGDNPLPRGRGRLGGGAVDDLDETDRRIINALQGGFPVCERPFQQAAETLGLDEQTLIERIEHLLAQKVLSRFGPLYNADRMGGRNVLAAMAVPEDRYEAVAEAVNALPEIAHNYRREHALNMWFVAASDSDATLEAAFRRIEQETGLPVYRFPKEREFFVELKLTV</sequence>
<accession>A0A4R3K0P6</accession>
<evidence type="ECO:0000256" key="6">
    <source>
        <dbReference type="SAM" id="MobiDB-lite"/>
    </source>
</evidence>
<dbReference type="EMBL" id="SLZY01000001">
    <property type="protein sequence ID" value="TCS73852.1"/>
    <property type="molecule type" value="Genomic_DNA"/>
</dbReference>
<dbReference type="Gene3D" id="1.10.10.10">
    <property type="entry name" value="Winged helix-like DNA-binding domain superfamily/Winged helix DNA-binding domain"/>
    <property type="match status" value="1"/>
</dbReference>
<dbReference type="SMART" id="SM00344">
    <property type="entry name" value="HTH_ASNC"/>
    <property type="match status" value="1"/>
</dbReference>
<keyword evidence="1" id="KW-0456">Lyase</keyword>
<dbReference type="PANTHER" id="PTHR43413:SF1">
    <property type="entry name" value="SIROHEME DECARBOXYLASE NIRL SUBUNIT"/>
    <property type="match status" value="1"/>
</dbReference>
<dbReference type="InterPro" id="IPR036388">
    <property type="entry name" value="WH-like_DNA-bd_sf"/>
</dbReference>
<protein>
    <recommendedName>
        <fullName evidence="4">siroheme decarboxylase</fullName>
        <ecNumber evidence="4">4.1.1.111</ecNumber>
    </recommendedName>
</protein>
<organism evidence="9 10">
    <name type="scientific">Sulfuritortus calidifontis</name>
    <dbReference type="NCBI Taxonomy" id="1914471"/>
    <lineage>
        <taxon>Bacteria</taxon>
        <taxon>Pseudomonadati</taxon>
        <taxon>Pseudomonadota</taxon>
        <taxon>Betaproteobacteria</taxon>
        <taxon>Nitrosomonadales</taxon>
        <taxon>Thiobacillaceae</taxon>
        <taxon>Sulfuritortus</taxon>
    </lineage>
</organism>
<dbReference type="InterPro" id="IPR050684">
    <property type="entry name" value="HTH-Siroheme_Decarb"/>
</dbReference>
<evidence type="ECO:0000256" key="1">
    <source>
        <dbReference type="ARBA" id="ARBA00023239"/>
    </source>
</evidence>
<dbReference type="InterPro" id="IPR053953">
    <property type="entry name" value="NirdL-like_HTH"/>
</dbReference>
<dbReference type="PANTHER" id="PTHR43413">
    <property type="entry name" value="TRANSCRIPTIONAL REGULATOR, ASNC FAMILY"/>
    <property type="match status" value="1"/>
</dbReference>
<dbReference type="InterPro" id="IPR040523">
    <property type="entry name" value="AsnC_trans_reg2"/>
</dbReference>
<comment type="pathway">
    <text evidence="2">Porphyrin-containing compound metabolism.</text>
</comment>
<dbReference type="Gene3D" id="3.30.70.3460">
    <property type="match status" value="1"/>
</dbReference>
<dbReference type="Proteomes" id="UP000295135">
    <property type="component" value="Unassembled WGS sequence"/>
</dbReference>
<evidence type="ECO:0000256" key="3">
    <source>
        <dbReference type="ARBA" id="ARBA00023457"/>
    </source>
</evidence>
<proteinExistence type="inferred from homology"/>
<feature type="domain" description="Siroheme decarboxylase AsnC-like ligand binding" evidence="7">
    <location>
        <begin position="97"/>
        <end position="174"/>
    </location>
</feature>
<evidence type="ECO:0000313" key="10">
    <source>
        <dbReference type="Proteomes" id="UP000295135"/>
    </source>
</evidence>
<dbReference type="InterPro" id="IPR019888">
    <property type="entry name" value="Tscrpt_reg_AsnC-like"/>
</dbReference>
<comment type="caution">
    <text evidence="9">The sequence shown here is derived from an EMBL/GenBank/DDBJ whole genome shotgun (WGS) entry which is preliminary data.</text>
</comment>
<evidence type="ECO:0000313" key="9">
    <source>
        <dbReference type="EMBL" id="TCS73852.1"/>
    </source>
</evidence>
<reference evidence="9 10" key="1">
    <citation type="submission" date="2019-03" db="EMBL/GenBank/DDBJ databases">
        <title>Genomic Encyclopedia of Type Strains, Phase IV (KMG-IV): sequencing the most valuable type-strain genomes for metagenomic binning, comparative biology and taxonomic classification.</title>
        <authorList>
            <person name="Goeker M."/>
        </authorList>
    </citation>
    <scope>NUCLEOTIDE SEQUENCE [LARGE SCALE GENOMIC DNA]</scope>
    <source>
        <strain evidence="9 10">DSM 103923</strain>
    </source>
</reference>
<evidence type="ECO:0000256" key="4">
    <source>
        <dbReference type="ARBA" id="ARBA00023471"/>
    </source>
</evidence>
<dbReference type="Pfam" id="PF22451">
    <property type="entry name" value="NirdL-like_HTH"/>
    <property type="match status" value="1"/>
</dbReference>
<dbReference type="EC" id="4.1.1.111" evidence="4"/>
<gene>
    <name evidence="9" type="ORF">EDC61_10174</name>
</gene>
<keyword evidence="10" id="KW-1185">Reference proteome</keyword>
<name>A0A4R3K0P6_9PROT</name>
<dbReference type="GO" id="GO:0016829">
    <property type="term" value="F:lyase activity"/>
    <property type="evidence" value="ECO:0007669"/>
    <property type="project" value="UniProtKB-KW"/>
</dbReference>
<evidence type="ECO:0000256" key="2">
    <source>
        <dbReference type="ARBA" id="ARBA00023444"/>
    </source>
</evidence>
<comment type="catalytic activity">
    <reaction evidence="5">
        <text>siroheme + 2 H(+) = 12,18-didecarboxysiroheme + 2 CO2</text>
        <dbReference type="Rhea" id="RHEA:19093"/>
        <dbReference type="ChEBI" id="CHEBI:15378"/>
        <dbReference type="ChEBI" id="CHEBI:16526"/>
        <dbReference type="ChEBI" id="CHEBI:60052"/>
        <dbReference type="ChEBI" id="CHEBI:140497"/>
        <dbReference type="EC" id="4.1.1.111"/>
    </reaction>
</comment>
<evidence type="ECO:0000259" key="7">
    <source>
        <dbReference type="Pfam" id="PF17805"/>
    </source>
</evidence>
<dbReference type="Pfam" id="PF17805">
    <property type="entry name" value="AsnC_trans_reg2"/>
    <property type="match status" value="1"/>
</dbReference>
<feature type="domain" description="Siroheme decarboxylase NirL-like HTH" evidence="8">
    <location>
        <begin position="40"/>
        <end position="85"/>
    </location>
</feature>